<protein>
    <recommendedName>
        <fullName evidence="4">Pilus assembly protein</fullName>
    </recommendedName>
</protein>
<dbReference type="RefSeq" id="WP_262459952.1">
    <property type="nucleotide sequence ID" value="NZ_ARXS01000006.1"/>
</dbReference>
<name>A0ABT2QXA9_9GAMM</name>
<organism evidence="2 3">
    <name type="scientific">Alloalcanivorax balearicus MACL04</name>
    <dbReference type="NCBI Taxonomy" id="1177182"/>
    <lineage>
        <taxon>Bacteria</taxon>
        <taxon>Pseudomonadati</taxon>
        <taxon>Pseudomonadota</taxon>
        <taxon>Gammaproteobacteria</taxon>
        <taxon>Oceanospirillales</taxon>
        <taxon>Alcanivoracaceae</taxon>
        <taxon>Alloalcanivorax</taxon>
    </lineage>
</organism>
<dbReference type="Proteomes" id="UP001064106">
    <property type="component" value="Unassembled WGS sequence"/>
</dbReference>
<evidence type="ECO:0000313" key="3">
    <source>
        <dbReference type="Proteomes" id="UP001064106"/>
    </source>
</evidence>
<evidence type="ECO:0008006" key="4">
    <source>
        <dbReference type="Google" id="ProtNLM"/>
    </source>
</evidence>
<accession>A0ABT2QXA9</accession>
<sequence length="74" mass="7927">MKMIQSFNTAIQSLMVRLFTQMPTRSNRQRGASALEYVVLVALIVVIIVAAIAFLDESAVSAVFAPIKSAISGA</sequence>
<keyword evidence="1" id="KW-0472">Membrane</keyword>
<gene>
    <name evidence="2" type="ORF">MA04_01438</name>
</gene>
<proteinExistence type="predicted"/>
<feature type="transmembrane region" description="Helical" evidence="1">
    <location>
        <begin position="34"/>
        <end position="55"/>
    </location>
</feature>
<comment type="caution">
    <text evidence="2">The sequence shown here is derived from an EMBL/GenBank/DDBJ whole genome shotgun (WGS) entry which is preliminary data.</text>
</comment>
<evidence type="ECO:0000313" key="2">
    <source>
        <dbReference type="EMBL" id="MCU5782138.1"/>
    </source>
</evidence>
<evidence type="ECO:0000256" key="1">
    <source>
        <dbReference type="SAM" id="Phobius"/>
    </source>
</evidence>
<keyword evidence="1" id="KW-1133">Transmembrane helix</keyword>
<dbReference type="EMBL" id="ARXS01000006">
    <property type="protein sequence ID" value="MCU5782138.1"/>
    <property type="molecule type" value="Genomic_DNA"/>
</dbReference>
<keyword evidence="3" id="KW-1185">Reference proteome</keyword>
<keyword evidence="1" id="KW-0812">Transmembrane</keyword>
<reference evidence="2" key="1">
    <citation type="submission" date="2012-09" db="EMBL/GenBank/DDBJ databases">
        <title>Genome Sequence of alkane-degrading Bacterium Alcanivorax balearicus MACL04.</title>
        <authorList>
            <person name="Lai Q."/>
            <person name="Shao Z."/>
        </authorList>
    </citation>
    <scope>NUCLEOTIDE SEQUENCE</scope>
    <source>
        <strain evidence="2">MACL04</strain>
    </source>
</reference>